<protein>
    <submittedName>
        <fullName evidence="8">Transposon Ty3-G Gag-Pol polyprotein</fullName>
    </submittedName>
</protein>
<dbReference type="Pfam" id="PF17917">
    <property type="entry name" value="RT_RNaseH"/>
    <property type="match status" value="1"/>
</dbReference>
<comment type="caution">
    <text evidence="8">The sequence shown here is derived from an EMBL/GenBank/DDBJ whole genome shotgun (WGS) entry which is preliminary data.</text>
</comment>
<keyword evidence="1" id="KW-0808">Transferase</keyword>
<dbReference type="SUPFAM" id="SSF56672">
    <property type="entry name" value="DNA/RNA polymerases"/>
    <property type="match status" value="1"/>
</dbReference>
<evidence type="ECO:0000256" key="4">
    <source>
        <dbReference type="ARBA" id="ARBA00022759"/>
    </source>
</evidence>
<dbReference type="InterPro" id="IPR050951">
    <property type="entry name" value="Retrovirus_Pol_polyprotein"/>
</dbReference>
<reference evidence="8" key="1">
    <citation type="submission" date="2020-09" db="EMBL/GenBank/DDBJ databases">
        <title>Genome-Enabled Discovery of Anthraquinone Biosynthesis in Senna tora.</title>
        <authorList>
            <person name="Kang S.-H."/>
            <person name="Pandey R.P."/>
            <person name="Lee C.-M."/>
            <person name="Sim J.-S."/>
            <person name="Jeong J.-T."/>
            <person name="Choi B.-S."/>
            <person name="Jung M."/>
            <person name="Ginzburg D."/>
            <person name="Zhao K."/>
            <person name="Won S.Y."/>
            <person name="Oh T.-J."/>
            <person name="Yu Y."/>
            <person name="Kim N.-H."/>
            <person name="Lee O.R."/>
            <person name="Lee T.-H."/>
            <person name="Bashyal P."/>
            <person name="Kim T.-S."/>
            <person name="Lee W.-H."/>
            <person name="Kawkins C."/>
            <person name="Kim C.-K."/>
            <person name="Kim J.S."/>
            <person name="Ahn B.O."/>
            <person name="Rhee S.Y."/>
            <person name="Sohng J.K."/>
        </authorList>
    </citation>
    <scope>NUCLEOTIDE SEQUENCE</scope>
    <source>
        <tissue evidence="8">Leaf</tissue>
    </source>
</reference>
<keyword evidence="5" id="KW-0378">Hydrolase</keyword>
<evidence type="ECO:0000256" key="6">
    <source>
        <dbReference type="ARBA" id="ARBA00022918"/>
    </source>
</evidence>
<keyword evidence="6" id="KW-0695">RNA-directed DNA polymerase</keyword>
<dbReference type="InterPro" id="IPR041373">
    <property type="entry name" value="RT_RNaseH"/>
</dbReference>
<keyword evidence="4" id="KW-0255">Endonuclease</keyword>
<organism evidence="8 9">
    <name type="scientific">Senna tora</name>
    <dbReference type="NCBI Taxonomy" id="362788"/>
    <lineage>
        <taxon>Eukaryota</taxon>
        <taxon>Viridiplantae</taxon>
        <taxon>Streptophyta</taxon>
        <taxon>Embryophyta</taxon>
        <taxon>Tracheophyta</taxon>
        <taxon>Spermatophyta</taxon>
        <taxon>Magnoliopsida</taxon>
        <taxon>eudicotyledons</taxon>
        <taxon>Gunneridae</taxon>
        <taxon>Pentapetalae</taxon>
        <taxon>rosids</taxon>
        <taxon>fabids</taxon>
        <taxon>Fabales</taxon>
        <taxon>Fabaceae</taxon>
        <taxon>Caesalpinioideae</taxon>
        <taxon>Cassia clade</taxon>
        <taxon>Senna</taxon>
    </lineage>
</organism>
<dbReference type="AlphaFoldDB" id="A0A834SEZ1"/>
<dbReference type="GO" id="GO:0016787">
    <property type="term" value="F:hydrolase activity"/>
    <property type="evidence" value="ECO:0007669"/>
    <property type="project" value="UniProtKB-KW"/>
</dbReference>
<evidence type="ECO:0000256" key="3">
    <source>
        <dbReference type="ARBA" id="ARBA00022722"/>
    </source>
</evidence>
<dbReference type="Proteomes" id="UP000634136">
    <property type="component" value="Unassembled WGS sequence"/>
</dbReference>
<dbReference type="InterPro" id="IPR023780">
    <property type="entry name" value="Chromo_domain"/>
</dbReference>
<dbReference type="OrthoDB" id="1736806at2759"/>
<evidence type="ECO:0000256" key="1">
    <source>
        <dbReference type="ARBA" id="ARBA00022679"/>
    </source>
</evidence>
<keyword evidence="2" id="KW-0548">Nucleotidyltransferase</keyword>
<dbReference type="Gene3D" id="1.10.340.70">
    <property type="match status" value="1"/>
</dbReference>
<dbReference type="InterPro" id="IPR043502">
    <property type="entry name" value="DNA/RNA_pol_sf"/>
</dbReference>
<dbReference type="InterPro" id="IPR041588">
    <property type="entry name" value="Integrase_H2C2"/>
</dbReference>
<proteinExistence type="predicted"/>
<dbReference type="Pfam" id="PF00385">
    <property type="entry name" value="Chromo"/>
    <property type="match status" value="1"/>
</dbReference>
<dbReference type="PROSITE" id="PS50013">
    <property type="entry name" value="CHROMO_2"/>
    <property type="match status" value="1"/>
</dbReference>
<gene>
    <name evidence="8" type="ORF">G2W53_040962</name>
</gene>
<dbReference type="GO" id="GO:0004519">
    <property type="term" value="F:endonuclease activity"/>
    <property type="evidence" value="ECO:0007669"/>
    <property type="project" value="UniProtKB-KW"/>
</dbReference>
<keyword evidence="3" id="KW-0540">Nuclease</keyword>
<dbReference type="PANTHER" id="PTHR37984">
    <property type="entry name" value="PROTEIN CBG26694"/>
    <property type="match status" value="1"/>
</dbReference>
<dbReference type="GO" id="GO:0003964">
    <property type="term" value="F:RNA-directed DNA polymerase activity"/>
    <property type="evidence" value="ECO:0007669"/>
    <property type="project" value="UniProtKB-KW"/>
</dbReference>
<evidence type="ECO:0000256" key="5">
    <source>
        <dbReference type="ARBA" id="ARBA00022801"/>
    </source>
</evidence>
<accession>A0A834SEZ1</accession>
<dbReference type="SUPFAM" id="SSF54160">
    <property type="entry name" value="Chromo domain-like"/>
    <property type="match status" value="1"/>
</dbReference>
<dbReference type="PANTHER" id="PTHR37984:SF5">
    <property type="entry name" value="PROTEIN NYNRIN-LIKE"/>
    <property type="match status" value="1"/>
</dbReference>
<dbReference type="EMBL" id="JAAIUW010000013">
    <property type="protein sequence ID" value="KAF7801851.1"/>
    <property type="molecule type" value="Genomic_DNA"/>
</dbReference>
<evidence type="ECO:0000259" key="7">
    <source>
        <dbReference type="PROSITE" id="PS50013"/>
    </source>
</evidence>
<evidence type="ECO:0000313" key="8">
    <source>
        <dbReference type="EMBL" id="KAF7801851.1"/>
    </source>
</evidence>
<dbReference type="InterPro" id="IPR000953">
    <property type="entry name" value="Chromo/chromo_shadow_dom"/>
</dbReference>
<feature type="domain" description="Chromo" evidence="7">
    <location>
        <begin position="167"/>
        <end position="204"/>
    </location>
</feature>
<name>A0A834SEZ1_9FABA</name>
<evidence type="ECO:0000313" key="9">
    <source>
        <dbReference type="Proteomes" id="UP000634136"/>
    </source>
</evidence>
<dbReference type="Pfam" id="PF17921">
    <property type="entry name" value="Integrase_H2C2"/>
    <property type="match status" value="1"/>
</dbReference>
<sequence>MSLASAYIWELYAITQAVMKWWHYLLGRKFIIKTDHRSLKELMHQGSSNKVADALSRIEDDDGTEIGFELHKRWEEGTLSSDYSVQDGILKFKHRLYVVDDVALKNKVMHFFHDSRIWGHGGVRKTFQAVAEVFYWQGLLKEVEAYVKNCAIFPIPDDFAIVASYHSQPERIVAQRVSHQGHNEVLEVLVKWQNVPREEATWEEWQMLVEAFPFMDLEDKVIFNEGGIDMDLRPTGLAVRPKRARKMLAWTNDFELKFKTRN</sequence>
<dbReference type="Gene3D" id="2.40.50.40">
    <property type="match status" value="1"/>
</dbReference>
<keyword evidence="9" id="KW-1185">Reference proteome</keyword>
<dbReference type="InterPro" id="IPR016197">
    <property type="entry name" value="Chromo-like_dom_sf"/>
</dbReference>
<evidence type="ECO:0000256" key="2">
    <source>
        <dbReference type="ARBA" id="ARBA00022695"/>
    </source>
</evidence>